<evidence type="ECO:0000313" key="2">
    <source>
        <dbReference type="Proteomes" id="UP000001075"/>
    </source>
</evidence>
<dbReference type="EMBL" id="JH000062">
    <property type="protein sequence ID" value="EGV97996.1"/>
    <property type="molecule type" value="Genomic_DNA"/>
</dbReference>
<reference evidence="2" key="1">
    <citation type="journal article" date="2011" name="Nat. Biotechnol.">
        <title>The genomic sequence of the Chinese hamster ovary (CHO)-K1 cell line.</title>
        <authorList>
            <person name="Xu X."/>
            <person name="Nagarajan H."/>
            <person name="Lewis N.E."/>
            <person name="Pan S."/>
            <person name="Cai Z."/>
            <person name="Liu X."/>
            <person name="Chen W."/>
            <person name="Xie M."/>
            <person name="Wang W."/>
            <person name="Hammond S."/>
            <person name="Andersen M.R."/>
            <person name="Neff N."/>
            <person name="Passarelli B."/>
            <person name="Koh W."/>
            <person name="Fan H.C."/>
            <person name="Wang J."/>
            <person name="Gui Y."/>
            <person name="Lee K.H."/>
            <person name="Betenbaugh M.J."/>
            <person name="Quake S.R."/>
            <person name="Famili I."/>
            <person name="Palsson B.O."/>
            <person name="Wang J."/>
        </authorList>
    </citation>
    <scope>NUCLEOTIDE SEQUENCE [LARGE SCALE GENOMIC DNA]</scope>
    <source>
        <strain evidence="2">CHO K1 cell line</strain>
    </source>
</reference>
<dbReference type="Proteomes" id="UP000001075">
    <property type="component" value="Unassembled WGS sequence"/>
</dbReference>
<proteinExistence type="predicted"/>
<name>G3GXZ4_CRIGR</name>
<dbReference type="InParanoid" id="G3GXZ4"/>
<accession>G3GXZ4</accession>
<protein>
    <submittedName>
        <fullName evidence="1">Uncharacterized protein</fullName>
    </submittedName>
</protein>
<sequence>MAQAWETPAPWKAVSCPHLLMPAMTSDNLLPIFLLLPQLCNKLYRLIQSVFLIPGYVISSRGWAWKRPAPVTPCALPVLQAWIQGDGSGQKGLVAFVYLGLVRVDVAEQSRSGFGKVP</sequence>
<dbReference type="AlphaFoldDB" id="G3GXZ4"/>
<gene>
    <name evidence="1" type="ORF">I79_002639</name>
</gene>
<evidence type="ECO:0000313" key="1">
    <source>
        <dbReference type="EMBL" id="EGV97996.1"/>
    </source>
</evidence>
<organism evidence="1 2">
    <name type="scientific">Cricetulus griseus</name>
    <name type="common">Chinese hamster</name>
    <name type="synonym">Cricetulus barabensis griseus</name>
    <dbReference type="NCBI Taxonomy" id="10029"/>
    <lineage>
        <taxon>Eukaryota</taxon>
        <taxon>Metazoa</taxon>
        <taxon>Chordata</taxon>
        <taxon>Craniata</taxon>
        <taxon>Vertebrata</taxon>
        <taxon>Euteleostomi</taxon>
        <taxon>Mammalia</taxon>
        <taxon>Eutheria</taxon>
        <taxon>Euarchontoglires</taxon>
        <taxon>Glires</taxon>
        <taxon>Rodentia</taxon>
        <taxon>Myomorpha</taxon>
        <taxon>Muroidea</taxon>
        <taxon>Cricetidae</taxon>
        <taxon>Cricetinae</taxon>
        <taxon>Cricetulus</taxon>
    </lineage>
</organism>